<sequence>MTTSSLAQRLRQPGIVVAPGCHDALGARIYQQAGFEAVYMTGNGLSASLLGAPDIGLLGMSEMVERGRAFAAAVDVPVIADADTGYGNLNNVVRTVRSYEAAGVQAIHLEDQVTPKKCGAMKGLALVSKEEHAEKIRIAVATRKSADFLIIGRSDARIPLGLDEAIARGQAYAAAGADLVLLEMLQSEEEMRRALSAIDAPLMFNAVDGKTPPMNAAQFERLGFRLLSFPISATLAYTHMMQRLAEHIRATGSAFGVPSGSVTIADYESVLGPANIEFANVNSQ</sequence>
<evidence type="ECO:0000313" key="1">
    <source>
        <dbReference type="EMBL" id="MFJ3047772.1"/>
    </source>
</evidence>
<evidence type="ECO:0000313" key="2">
    <source>
        <dbReference type="Proteomes" id="UP001617427"/>
    </source>
</evidence>
<keyword evidence="2" id="KW-1185">Reference proteome</keyword>
<dbReference type="Gene3D" id="3.20.20.60">
    <property type="entry name" value="Phosphoenolpyruvate-binding domains"/>
    <property type="match status" value="1"/>
</dbReference>
<dbReference type="CDD" id="cd00377">
    <property type="entry name" value="ICL_PEPM"/>
    <property type="match status" value="1"/>
</dbReference>
<accession>A0ABW8F3A9</accession>
<proteinExistence type="predicted"/>
<dbReference type="EMBL" id="JBIUZV010000012">
    <property type="protein sequence ID" value="MFJ3047772.1"/>
    <property type="molecule type" value="Genomic_DNA"/>
</dbReference>
<dbReference type="RefSeq" id="WP_402702479.1">
    <property type="nucleotide sequence ID" value="NZ_JBIUZV010000012.1"/>
</dbReference>
<dbReference type="InterPro" id="IPR039556">
    <property type="entry name" value="ICL/PEPM"/>
</dbReference>
<organism evidence="1 2">
    <name type="scientific">Herbaspirillum chlorophenolicum</name>
    <dbReference type="NCBI Taxonomy" id="211589"/>
    <lineage>
        <taxon>Bacteria</taxon>
        <taxon>Pseudomonadati</taxon>
        <taxon>Pseudomonadota</taxon>
        <taxon>Betaproteobacteria</taxon>
        <taxon>Burkholderiales</taxon>
        <taxon>Oxalobacteraceae</taxon>
        <taxon>Herbaspirillum</taxon>
    </lineage>
</organism>
<dbReference type="Proteomes" id="UP001617427">
    <property type="component" value="Unassembled WGS sequence"/>
</dbReference>
<dbReference type="InterPro" id="IPR040442">
    <property type="entry name" value="Pyrv_kinase-like_dom_sf"/>
</dbReference>
<gene>
    <name evidence="1" type="ORF">ACIPEN_18245</name>
</gene>
<dbReference type="InterPro" id="IPR015813">
    <property type="entry name" value="Pyrv/PenolPyrv_kinase-like_dom"/>
</dbReference>
<dbReference type="SUPFAM" id="SSF51621">
    <property type="entry name" value="Phosphoenolpyruvate/pyruvate domain"/>
    <property type="match status" value="1"/>
</dbReference>
<name>A0ABW8F3A9_9BURK</name>
<dbReference type="PANTHER" id="PTHR42905:SF5">
    <property type="entry name" value="CARBOXYVINYL-CARBOXYPHOSPHONATE PHOSPHORYLMUTASE, CHLOROPLASTIC"/>
    <property type="match status" value="1"/>
</dbReference>
<reference evidence="1 2" key="1">
    <citation type="submission" date="2024-10" db="EMBL/GenBank/DDBJ databases">
        <title>The Natural Products Discovery Center: Release of the First 8490 Sequenced Strains for Exploring Actinobacteria Biosynthetic Diversity.</title>
        <authorList>
            <person name="Kalkreuter E."/>
            <person name="Kautsar S.A."/>
            <person name="Yang D."/>
            <person name="Bader C.D."/>
            <person name="Teijaro C.N."/>
            <person name="Fluegel L."/>
            <person name="Davis C.M."/>
            <person name="Simpson J.R."/>
            <person name="Lauterbach L."/>
            <person name="Steele A.D."/>
            <person name="Gui C."/>
            <person name="Meng S."/>
            <person name="Li G."/>
            <person name="Viehrig K."/>
            <person name="Ye F."/>
            <person name="Su P."/>
            <person name="Kiefer A.F."/>
            <person name="Nichols A."/>
            <person name="Cepeda A.J."/>
            <person name="Yan W."/>
            <person name="Fan B."/>
            <person name="Jiang Y."/>
            <person name="Adhikari A."/>
            <person name="Zheng C.-J."/>
            <person name="Schuster L."/>
            <person name="Cowan T.M."/>
            <person name="Smanski M.J."/>
            <person name="Chevrette M.G."/>
            <person name="De Carvalho L.P.S."/>
            <person name="Shen B."/>
        </authorList>
    </citation>
    <scope>NUCLEOTIDE SEQUENCE [LARGE SCALE GENOMIC DNA]</scope>
    <source>
        <strain evidence="1 2">NPDC087045</strain>
    </source>
</reference>
<comment type="caution">
    <text evidence="1">The sequence shown here is derived from an EMBL/GenBank/DDBJ whole genome shotgun (WGS) entry which is preliminary data.</text>
</comment>
<dbReference type="Pfam" id="PF13714">
    <property type="entry name" value="PEP_mutase"/>
    <property type="match status" value="1"/>
</dbReference>
<dbReference type="PANTHER" id="PTHR42905">
    <property type="entry name" value="PHOSPHOENOLPYRUVATE CARBOXYLASE"/>
    <property type="match status" value="1"/>
</dbReference>
<protein>
    <submittedName>
        <fullName evidence="1">Oxaloacetate decarboxylase</fullName>
    </submittedName>
</protein>